<dbReference type="PANTHER" id="PTHR32322:SF2">
    <property type="entry name" value="EAMA DOMAIN-CONTAINING PROTEIN"/>
    <property type="match status" value="1"/>
</dbReference>
<comment type="similarity">
    <text evidence="2">Belongs to the EamA transporter family.</text>
</comment>
<feature type="transmembrane region" description="Helical" evidence="6">
    <location>
        <begin position="284"/>
        <end position="302"/>
    </location>
</feature>
<evidence type="ECO:0000256" key="4">
    <source>
        <dbReference type="ARBA" id="ARBA00022989"/>
    </source>
</evidence>
<evidence type="ECO:0000313" key="8">
    <source>
        <dbReference type="EMBL" id="PAU71431.1"/>
    </source>
</evidence>
<evidence type="ECO:0000256" key="3">
    <source>
        <dbReference type="ARBA" id="ARBA00022692"/>
    </source>
</evidence>
<feature type="transmembrane region" description="Helical" evidence="6">
    <location>
        <begin position="135"/>
        <end position="152"/>
    </location>
</feature>
<comment type="subcellular location">
    <subcellularLocation>
        <location evidence="1">Membrane</location>
        <topology evidence="1">Multi-pass membrane protein</topology>
    </subcellularLocation>
</comment>
<evidence type="ECO:0000259" key="7">
    <source>
        <dbReference type="Pfam" id="PF00892"/>
    </source>
</evidence>
<comment type="caution">
    <text evidence="8">The sequence shown here is derived from an EMBL/GenBank/DDBJ whole genome shotgun (WGS) entry which is preliminary data.</text>
</comment>
<feature type="transmembrane region" description="Helical" evidence="6">
    <location>
        <begin position="108"/>
        <end position="128"/>
    </location>
</feature>
<name>A0ABX4HG24_9GAMM</name>
<evidence type="ECO:0000256" key="1">
    <source>
        <dbReference type="ARBA" id="ARBA00004141"/>
    </source>
</evidence>
<dbReference type="InterPro" id="IPR050638">
    <property type="entry name" value="AA-Vitamin_Transporters"/>
</dbReference>
<feature type="transmembrane region" description="Helical" evidence="6">
    <location>
        <begin position="164"/>
        <end position="182"/>
    </location>
</feature>
<feature type="transmembrane region" description="Helical" evidence="6">
    <location>
        <begin position="15"/>
        <end position="33"/>
    </location>
</feature>
<organism evidence="8 9">
    <name type="scientific">Vreelandella alkaliphila</name>
    <dbReference type="NCBI Taxonomy" id="272774"/>
    <lineage>
        <taxon>Bacteria</taxon>
        <taxon>Pseudomonadati</taxon>
        <taxon>Pseudomonadota</taxon>
        <taxon>Gammaproteobacteria</taxon>
        <taxon>Oceanospirillales</taxon>
        <taxon>Halomonadaceae</taxon>
        <taxon>Vreelandella</taxon>
    </lineage>
</organism>
<reference evidence="8 9" key="1">
    <citation type="submission" date="2017-08" db="EMBL/GenBank/DDBJ databases">
        <title>Halomonas binhaiensis sp. nov., isolated from saline alkaline soil.</title>
        <authorList>
            <person name="Wang D."/>
            <person name="Zhang G."/>
        </authorList>
    </citation>
    <scope>NUCLEOTIDE SEQUENCE [LARGE SCALE GENOMIC DNA]</scope>
    <source>
        <strain evidence="8 9">WN018</strain>
    </source>
</reference>
<sequence>MALSNTIATHSPKRVWLAPLIYLLSGGALLGLSTNLAKFAGEMQLSALAFLFWSITGAALILLAVSALRGHLPPISLRSVEYYSVSALLGVAGSNLIFFSAIPHVGAGFVALIITLPPLLTYIGALLLKIEKFQFIRAAGVMSALLGAITLAANKLSSPDANHLWILIALAGPVLLAIGNIYRTLRWPAGVSSGALAPGMLIAAVVILLGIGFLPGFSLRVPTQHHLPIMLIALQALVFAGQFFLLFLLQKSGGPVFLSLLGSVGAVVGVPVAIFLQGEAAPEGLLLGIVLIGAGIFLLNIGKANPLHRNDKIKNNPTKINQT</sequence>
<protein>
    <recommendedName>
        <fullName evidence="7">EamA domain-containing protein</fullName>
    </recommendedName>
</protein>
<evidence type="ECO:0000256" key="6">
    <source>
        <dbReference type="SAM" id="Phobius"/>
    </source>
</evidence>
<dbReference type="EMBL" id="NSKA01000004">
    <property type="protein sequence ID" value="PAU71431.1"/>
    <property type="molecule type" value="Genomic_DNA"/>
</dbReference>
<keyword evidence="9" id="KW-1185">Reference proteome</keyword>
<dbReference type="Proteomes" id="UP000218675">
    <property type="component" value="Unassembled WGS sequence"/>
</dbReference>
<evidence type="ECO:0000313" key="9">
    <source>
        <dbReference type="Proteomes" id="UP000218675"/>
    </source>
</evidence>
<dbReference type="InterPro" id="IPR037185">
    <property type="entry name" value="EmrE-like"/>
</dbReference>
<dbReference type="RefSeq" id="WP_095603915.1">
    <property type="nucleotide sequence ID" value="NZ_NSKA01000004.1"/>
</dbReference>
<feature type="transmembrane region" description="Helical" evidence="6">
    <location>
        <begin position="229"/>
        <end position="249"/>
    </location>
</feature>
<dbReference type="InterPro" id="IPR000620">
    <property type="entry name" value="EamA_dom"/>
</dbReference>
<dbReference type="SUPFAM" id="SSF103481">
    <property type="entry name" value="Multidrug resistance efflux transporter EmrE"/>
    <property type="match status" value="1"/>
</dbReference>
<feature type="transmembrane region" description="Helical" evidence="6">
    <location>
        <begin position="45"/>
        <end position="68"/>
    </location>
</feature>
<gene>
    <name evidence="8" type="ORF">CK497_12105</name>
</gene>
<feature type="domain" description="EamA" evidence="7">
    <location>
        <begin position="20"/>
        <end position="151"/>
    </location>
</feature>
<accession>A0ABX4HG24</accession>
<dbReference type="PANTHER" id="PTHR32322">
    <property type="entry name" value="INNER MEMBRANE TRANSPORTER"/>
    <property type="match status" value="1"/>
</dbReference>
<keyword evidence="3 6" id="KW-0812">Transmembrane</keyword>
<evidence type="ECO:0000256" key="2">
    <source>
        <dbReference type="ARBA" id="ARBA00007362"/>
    </source>
</evidence>
<feature type="transmembrane region" description="Helical" evidence="6">
    <location>
        <begin position="256"/>
        <end position="278"/>
    </location>
</feature>
<keyword evidence="4 6" id="KW-1133">Transmembrane helix</keyword>
<feature type="transmembrane region" description="Helical" evidence="6">
    <location>
        <begin position="194"/>
        <end position="217"/>
    </location>
</feature>
<evidence type="ECO:0000256" key="5">
    <source>
        <dbReference type="ARBA" id="ARBA00023136"/>
    </source>
</evidence>
<dbReference type="Pfam" id="PF00892">
    <property type="entry name" value="EamA"/>
    <property type="match status" value="1"/>
</dbReference>
<keyword evidence="5 6" id="KW-0472">Membrane</keyword>
<proteinExistence type="inferred from homology"/>